<dbReference type="GeneID" id="93643086"/>
<evidence type="ECO:0000256" key="2">
    <source>
        <dbReference type="ARBA" id="ARBA00022490"/>
    </source>
</evidence>
<dbReference type="GO" id="GO:0005737">
    <property type="term" value="C:cytoplasm"/>
    <property type="evidence" value="ECO:0007669"/>
    <property type="project" value="UniProtKB-SubCell"/>
</dbReference>
<dbReference type="HOGENOM" id="CLU_047631_1_1_9"/>
<dbReference type="GO" id="GO:0000287">
    <property type="term" value="F:magnesium ion binding"/>
    <property type="evidence" value="ECO:0007669"/>
    <property type="project" value="UniProtKB-UniRule"/>
</dbReference>
<feature type="binding site" evidence="6">
    <location>
        <position position="116"/>
    </location>
    <ligand>
        <name>Mg(2+)</name>
        <dbReference type="ChEBI" id="CHEBI:18420"/>
    </ligand>
</feature>
<dbReference type="GO" id="GO:0016891">
    <property type="term" value="F:RNA endonuclease activity producing 5'-phosphomonoesters, hydrolytic mechanism"/>
    <property type="evidence" value="ECO:0007669"/>
    <property type="project" value="TreeGrafter"/>
</dbReference>
<feature type="site" description="Interaction with target DNA" evidence="6">
    <location>
        <position position="86"/>
    </location>
</feature>
<keyword evidence="6" id="KW-0479">Metal-binding</keyword>
<evidence type="ECO:0000256" key="4">
    <source>
        <dbReference type="ARBA" id="ARBA00022759"/>
    </source>
</evidence>
<dbReference type="Gene3D" id="3.30.2170.10">
    <property type="entry name" value="archaeoglobus fulgidus dsm 4304 superfamily"/>
    <property type="match status" value="1"/>
</dbReference>
<proteinExistence type="inferred from homology"/>
<keyword evidence="6" id="KW-0234">DNA repair</keyword>
<keyword evidence="2 6" id="KW-0963">Cytoplasm</keyword>
<keyword evidence="4 6" id="KW-0255">Endonuclease</keyword>
<dbReference type="EMBL" id="CP009920">
    <property type="protein sequence ID" value="AJI20337.1"/>
    <property type="molecule type" value="Genomic_DNA"/>
</dbReference>
<dbReference type="GO" id="GO:0043737">
    <property type="term" value="F:deoxyribonuclease V activity"/>
    <property type="evidence" value="ECO:0007669"/>
    <property type="project" value="UniProtKB-UniRule"/>
</dbReference>
<dbReference type="PANTHER" id="PTHR28511:SF1">
    <property type="entry name" value="ENDONUCLEASE V"/>
    <property type="match status" value="1"/>
</dbReference>
<dbReference type="InterPro" id="IPR007581">
    <property type="entry name" value="Endonuclease-V"/>
</dbReference>
<evidence type="ECO:0000256" key="1">
    <source>
        <dbReference type="ARBA" id="ARBA00004496"/>
    </source>
</evidence>
<comment type="subcellular location">
    <subcellularLocation>
        <location evidence="1 6">Cytoplasm</location>
    </subcellularLocation>
</comment>
<evidence type="ECO:0000256" key="3">
    <source>
        <dbReference type="ARBA" id="ARBA00022722"/>
    </source>
</evidence>
<gene>
    <name evidence="6 7" type="primary">nfi</name>
    <name evidence="7" type="ORF">BG04_5124</name>
</gene>
<dbReference type="KEGG" id="bmeg:BG04_5124"/>
<dbReference type="EC" id="3.1.21.7" evidence="6"/>
<dbReference type="GO" id="GO:0003727">
    <property type="term" value="F:single-stranded RNA binding"/>
    <property type="evidence" value="ECO:0007669"/>
    <property type="project" value="TreeGrafter"/>
</dbReference>
<comment type="function">
    <text evidence="6">DNA repair enzyme involved in the repair of deaminated bases. Selectively cleaves double-stranded DNA at the second phosphodiester bond 3' to a deoxyinosine leaving behind the intact lesion on the nicked DNA.</text>
</comment>
<dbReference type="PANTHER" id="PTHR28511">
    <property type="entry name" value="ENDONUCLEASE V"/>
    <property type="match status" value="1"/>
</dbReference>
<comment type="cofactor">
    <cofactor evidence="6">
        <name>Mg(2+)</name>
        <dbReference type="ChEBI" id="CHEBI:18420"/>
    </cofactor>
</comment>
<comment type="similarity">
    <text evidence="6">Belongs to the endonuclease V family.</text>
</comment>
<comment type="catalytic activity">
    <reaction evidence="6">
        <text>Endonucleolytic cleavage at apurinic or apyrimidinic sites to products with a 5'-phosphate.</text>
        <dbReference type="EC" id="3.1.21.7"/>
    </reaction>
</comment>
<keyword evidence="5 6" id="KW-0378">Hydrolase</keyword>
<evidence type="ECO:0000313" key="8">
    <source>
        <dbReference type="Proteomes" id="UP000031829"/>
    </source>
</evidence>
<sequence length="239" mass="27161">MDIQYIHTFTMQTKEECRTLQQKLKAQIDLTSRVKMTHIHNCAGVDVAYWEENGISYGACSIVVVDYQTKNVVEKVHSVGEVTVPYLPGFLAFRELPLILEAAKKLQIEPDVFLFDGNGYLHCEHMGVATHASFFLNKPTVGIGKSYLKIKGHDYVMPEDTEGAYEDIVIDGEVYGRVVRTAKGVKPIFLSCGNYIDLDMSYQLMMHFISKESKLPIPVRLADLHTHELRKRYRQSTGK</sequence>
<organism evidence="7 8">
    <name type="scientific">Priestia megaterium (strain ATCC 14581 / DSM 32 / CCUG 1817 / JCM 2506 / NBRC 15308 / NCIMB 9376 / NCTC 10342 / NRRL B-14308 / VKM B-512 / Ford 19)</name>
    <name type="common">Bacillus megaterium</name>
    <dbReference type="NCBI Taxonomy" id="1348623"/>
    <lineage>
        <taxon>Bacteria</taxon>
        <taxon>Bacillati</taxon>
        <taxon>Bacillota</taxon>
        <taxon>Bacilli</taxon>
        <taxon>Bacillales</taxon>
        <taxon>Bacillaceae</taxon>
        <taxon>Priestia</taxon>
    </lineage>
</organism>
<accession>A0A0B6AH26</accession>
<keyword evidence="6" id="KW-0460">Magnesium</keyword>
<name>A0A0B6AH26_PRIM2</name>
<keyword evidence="3 6" id="KW-0540">Nuclease</keyword>
<evidence type="ECO:0000256" key="5">
    <source>
        <dbReference type="ARBA" id="ARBA00022801"/>
    </source>
</evidence>
<feature type="binding site" evidence="6">
    <location>
        <position position="46"/>
    </location>
    <ligand>
        <name>Mg(2+)</name>
        <dbReference type="ChEBI" id="CHEBI:18420"/>
    </ligand>
</feature>
<dbReference type="HAMAP" id="MF_00801">
    <property type="entry name" value="Endonuclease_5"/>
    <property type="match status" value="1"/>
</dbReference>
<dbReference type="AlphaFoldDB" id="A0A0B6AH26"/>
<evidence type="ECO:0000313" key="7">
    <source>
        <dbReference type="EMBL" id="AJI20337.1"/>
    </source>
</evidence>
<keyword evidence="6" id="KW-0227">DNA damage</keyword>
<evidence type="ECO:0000256" key="6">
    <source>
        <dbReference type="HAMAP-Rule" id="MF_00801"/>
    </source>
</evidence>
<dbReference type="GO" id="GO:0006281">
    <property type="term" value="P:DNA repair"/>
    <property type="evidence" value="ECO:0007669"/>
    <property type="project" value="UniProtKB-UniRule"/>
</dbReference>
<reference evidence="7 8" key="1">
    <citation type="journal article" date="2015" name="Genome Announc.">
        <title>Complete genome sequences for 35 biothreat assay-relevant bacillus species.</title>
        <authorList>
            <person name="Johnson S.L."/>
            <person name="Daligault H.E."/>
            <person name="Davenport K.W."/>
            <person name="Jaissle J."/>
            <person name="Frey K.G."/>
            <person name="Ladner J.T."/>
            <person name="Broomall S.M."/>
            <person name="Bishop-Lilly K.A."/>
            <person name="Bruce D.C."/>
            <person name="Gibbons H.S."/>
            <person name="Coyne S.R."/>
            <person name="Lo C.C."/>
            <person name="Meincke L."/>
            <person name="Munk A.C."/>
            <person name="Koroleva G.I."/>
            <person name="Rosenzweig C.N."/>
            <person name="Palacios G.F."/>
            <person name="Redden C.L."/>
            <person name="Minogue T.D."/>
            <person name="Chain P.S."/>
        </authorList>
    </citation>
    <scope>NUCLEOTIDE SEQUENCE [LARGE SCALE GENOMIC DNA]</scope>
    <source>
        <strain evidence="8">ATCC 14581 / DSM 32 / JCM 2506 / NBRC 15308 / NCIMB 9376 / NCTC 10342 / NRRL B-14308 / VKM B-512</strain>
    </source>
</reference>
<protein>
    <recommendedName>
        <fullName evidence="6">Endonuclease V</fullName>
        <ecNumber evidence="6">3.1.21.7</ecNumber>
    </recommendedName>
    <alternativeName>
        <fullName evidence="6">Deoxyinosine 3'endonuclease</fullName>
    </alternativeName>
    <alternativeName>
        <fullName evidence="6">Deoxyribonuclease V</fullName>
        <shortName evidence="6">DNase V</shortName>
    </alternativeName>
</protein>
<dbReference type="RefSeq" id="WP_034651463.1">
    <property type="nucleotide sequence ID" value="NZ_BCVB01000010.1"/>
</dbReference>
<dbReference type="Pfam" id="PF04493">
    <property type="entry name" value="Endonuclease_5"/>
    <property type="match status" value="1"/>
</dbReference>
<dbReference type="Proteomes" id="UP000031829">
    <property type="component" value="Chromosome"/>
</dbReference>
<dbReference type="CDD" id="cd06559">
    <property type="entry name" value="Endonuclease_V"/>
    <property type="match status" value="1"/>
</dbReference>